<organism evidence="7 8">
    <name type="scientific">Chryseobacterium glaciei</name>
    <dbReference type="NCBI Taxonomy" id="1685010"/>
    <lineage>
        <taxon>Bacteria</taxon>
        <taxon>Pseudomonadati</taxon>
        <taxon>Bacteroidota</taxon>
        <taxon>Flavobacteriia</taxon>
        <taxon>Flavobacteriales</taxon>
        <taxon>Weeksellaceae</taxon>
        <taxon>Chryseobacterium group</taxon>
        <taxon>Chryseobacterium</taxon>
    </lineage>
</organism>
<evidence type="ECO:0000313" key="7">
    <source>
        <dbReference type="EMBL" id="ANF52969.1"/>
    </source>
</evidence>
<gene>
    <name evidence="7" type="ORF">A0O34_21655</name>
</gene>
<feature type="transmembrane region" description="Helical" evidence="5">
    <location>
        <begin position="142"/>
        <end position="165"/>
    </location>
</feature>
<dbReference type="Pfam" id="PF07291">
    <property type="entry name" value="MauE"/>
    <property type="match status" value="1"/>
</dbReference>
<accession>A0A172Y141</accession>
<proteinExistence type="predicted"/>
<keyword evidence="8" id="KW-1185">Reference proteome</keyword>
<feature type="transmembrane region" description="Helical" evidence="5">
    <location>
        <begin position="75"/>
        <end position="97"/>
    </location>
</feature>
<dbReference type="RefSeq" id="WP_066759291.1">
    <property type="nucleotide sequence ID" value="NZ_CP015199.1"/>
</dbReference>
<dbReference type="Proteomes" id="UP000077824">
    <property type="component" value="Chromosome"/>
</dbReference>
<evidence type="ECO:0000256" key="5">
    <source>
        <dbReference type="SAM" id="Phobius"/>
    </source>
</evidence>
<dbReference type="InterPro" id="IPR009908">
    <property type="entry name" value="Methylamine_util_MauE"/>
</dbReference>
<feature type="transmembrane region" description="Helical" evidence="5">
    <location>
        <begin position="117"/>
        <end position="135"/>
    </location>
</feature>
<evidence type="ECO:0000256" key="1">
    <source>
        <dbReference type="ARBA" id="ARBA00004141"/>
    </source>
</evidence>
<keyword evidence="4 5" id="KW-0472">Membrane</keyword>
<dbReference type="KEGG" id="chh:A0O34_21655"/>
<evidence type="ECO:0000256" key="2">
    <source>
        <dbReference type="ARBA" id="ARBA00022692"/>
    </source>
</evidence>
<reference evidence="7 8" key="1">
    <citation type="submission" date="2016-04" db="EMBL/GenBank/DDBJ databases">
        <title>Complete Genome Sequence of Chryseobacterium sp. IHBB 10212.</title>
        <authorList>
            <person name="Pal M."/>
            <person name="Swarnkar M.K."/>
            <person name="Kaushal K."/>
            <person name="Chhibber S."/>
            <person name="Singh A.K."/>
            <person name="Gulati A."/>
        </authorList>
    </citation>
    <scope>NUCLEOTIDE SEQUENCE [LARGE SCALE GENOMIC DNA]</scope>
    <source>
        <strain evidence="7 8">IHBB 10212</strain>
    </source>
</reference>
<keyword evidence="2 5" id="KW-0812">Transmembrane</keyword>
<protein>
    <submittedName>
        <fullName evidence="7">Tellurium resistance protein TerC</fullName>
    </submittedName>
</protein>
<name>A0A172Y141_9FLAO</name>
<dbReference type="OrthoDB" id="673785at2"/>
<dbReference type="EMBL" id="CP015199">
    <property type="protein sequence ID" value="ANF52969.1"/>
    <property type="molecule type" value="Genomic_DNA"/>
</dbReference>
<feature type="transmembrane region" description="Helical" evidence="5">
    <location>
        <begin position="47"/>
        <end position="68"/>
    </location>
</feature>
<evidence type="ECO:0000259" key="6">
    <source>
        <dbReference type="Pfam" id="PF07291"/>
    </source>
</evidence>
<dbReference type="AlphaFoldDB" id="A0A172Y141"/>
<keyword evidence="3 5" id="KW-1133">Transmembrane helix</keyword>
<dbReference type="GO" id="GO:0030416">
    <property type="term" value="P:methylamine metabolic process"/>
    <property type="evidence" value="ECO:0007669"/>
    <property type="project" value="InterPro"/>
</dbReference>
<evidence type="ECO:0000256" key="3">
    <source>
        <dbReference type="ARBA" id="ARBA00022989"/>
    </source>
</evidence>
<dbReference type="STRING" id="1685010.A0O34_21655"/>
<evidence type="ECO:0000256" key="4">
    <source>
        <dbReference type="ARBA" id="ARBA00023136"/>
    </source>
</evidence>
<dbReference type="GO" id="GO:0016020">
    <property type="term" value="C:membrane"/>
    <property type="evidence" value="ECO:0007669"/>
    <property type="project" value="UniProtKB-SubCell"/>
</dbReference>
<comment type="subcellular location">
    <subcellularLocation>
        <location evidence="1">Membrane</location>
        <topology evidence="1">Multi-pass membrane protein</topology>
    </subcellularLocation>
</comment>
<feature type="domain" description="Methylamine utilisation protein MauE" evidence="6">
    <location>
        <begin position="6"/>
        <end position="132"/>
    </location>
</feature>
<sequence>MRKFLQILPVVFAYCFALLFCYASVSKILDFENFQVQLAQSPLLSAYAGFIPYAVIIAELIIAVLLFIKSIRLVGLYLTLGIMVSFTVYIYLILNYSDFVPCSCGGILEKLGWREHLIFNIVCVLLVLVGIYIVARHAEKNVFKTIISTVSISIVSAGVIIALFLSSENIIKKENNFTRRFLLHPIIEDKTLDLGINSYYFAGVEHDKIYLGNLTAPLILTSVDTALTGNSEVRLHLDKSDYKFRNLQLQVKSPYFYLYDGSVPVIYRGSLGDSLARTISYRDAYFTQLVVIDSSRFAIRTQSRQNQQYVLGSLNLGQNPKVKLHTTILEKQIDGVFDSDGKLITSLKTNNLIYTFSYRNQFLVVDEELNVLKKLNTIDTTSRAKIQTRRLSDGKHKMTAPPLLVNKIMTANRHLLFNQSNLIGKHESSKAWEKASVVDIYRTDKQEYVGSFYIQNRTENTMSYMLATDKYLYVLIGNELVRYKFRTALLDPKSGEAENL</sequence>
<evidence type="ECO:0000313" key="8">
    <source>
        <dbReference type="Proteomes" id="UP000077824"/>
    </source>
</evidence>